<dbReference type="GO" id="GO:0008233">
    <property type="term" value="F:peptidase activity"/>
    <property type="evidence" value="ECO:0007669"/>
    <property type="project" value="UniProtKB-KW"/>
</dbReference>
<feature type="site" description="Cleavage; by autolysis" evidence="7">
    <location>
        <begin position="194"/>
        <end position="195"/>
    </location>
</feature>
<keyword evidence="8" id="KW-0732">Signal</keyword>
<keyword evidence="3" id="KW-0068">Autocatalytic cleavage</keyword>
<dbReference type="GO" id="GO:0006508">
    <property type="term" value="P:proteolysis"/>
    <property type="evidence" value="ECO:0007669"/>
    <property type="project" value="UniProtKB-KW"/>
</dbReference>
<dbReference type="EMBL" id="JAASRN010000001">
    <property type="protein sequence ID" value="NIK72999.1"/>
    <property type="molecule type" value="Genomic_DNA"/>
</dbReference>
<name>A0A846MNF3_9BACT</name>
<feature type="binding site" evidence="6">
    <location>
        <begin position="246"/>
        <end position="249"/>
    </location>
    <ligand>
        <name>substrate</name>
    </ligand>
</feature>
<evidence type="ECO:0000313" key="10">
    <source>
        <dbReference type="Proteomes" id="UP000537126"/>
    </source>
</evidence>
<dbReference type="InterPro" id="IPR000246">
    <property type="entry name" value="Peptidase_T2"/>
</dbReference>
<dbReference type="PANTHER" id="PTHR10188">
    <property type="entry name" value="L-ASPARAGINASE"/>
    <property type="match status" value="1"/>
</dbReference>
<dbReference type="RefSeq" id="WP_166918282.1">
    <property type="nucleotide sequence ID" value="NZ_JAASRN010000001.1"/>
</dbReference>
<dbReference type="FunFam" id="3.60.20.30:FF:000001">
    <property type="entry name" value="Isoaspartyl peptidase/L-asparaginase"/>
    <property type="match status" value="1"/>
</dbReference>
<dbReference type="Gene3D" id="3.60.20.30">
    <property type="entry name" value="(Glycosyl)asparaginase"/>
    <property type="match status" value="1"/>
</dbReference>
<dbReference type="Pfam" id="PF01112">
    <property type="entry name" value="Asparaginase_2"/>
    <property type="match status" value="1"/>
</dbReference>
<evidence type="ECO:0000256" key="2">
    <source>
        <dbReference type="ARBA" id="ARBA00022801"/>
    </source>
</evidence>
<evidence type="ECO:0000256" key="1">
    <source>
        <dbReference type="ARBA" id="ARBA00022670"/>
    </source>
</evidence>
<evidence type="ECO:0000256" key="5">
    <source>
        <dbReference type="PIRSR" id="PIRSR600246-1"/>
    </source>
</evidence>
<gene>
    <name evidence="9" type="ORF">FHS56_000485</name>
</gene>
<feature type="chain" id="PRO_5032678695" description="Isoaspartyl peptidase" evidence="8">
    <location>
        <begin position="21"/>
        <end position="330"/>
    </location>
</feature>
<keyword evidence="2 9" id="KW-0378">Hydrolase</keyword>
<proteinExistence type="predicted"/>
<dbReference type="GO" id="GO:0016811">
    <property type="term" value="F:hydrolase activity, acting on carbon-nitrogen (but not peptide) bonds, in linear amides"/>
    <property type="evidence" value="ECO:0007669"/>
    <property type="project" value="UniProtKB-ARBA"/>
</dbReference>
<comment type="caution">
    <text evidence="9">The sequence shown here is derived from an EMBL/GenBank/DDBJ whole genome shotgun (WGS) entry which is preliminary data.</text>
</comment>
<evidence type="ECO:0000256" key="6">
    <source>
        <dbReference type="PIRSR" id="PIRSR600246-2"/>
    </source>
</evidence>
<dbReference type="SUPFAM" id="SSF56235">
    <property type="entry name" value="N-terminal nucleophile aminohydrolases (Ntn hydrolases)"/>
    <property type="match status" value="1"/>
</dbReference>
<evidence type="ECO:0000256" key="4">
    <source>
        <dbReference type="ARBA" id="ARBA00069124"/>
    </source>
</evidence>
<feature type="binding site" evidence="6">
    <location>
        <begin position="223"/>
        <end position="226"/>
    </location>
    <ligand>
        <name>substrate</name>
    </ligand>
</feature>
<protein>
    <recommendedName>
        <fullName evidence="4">Isoaspartyl peptidase</fullName>
    </recommendedName>
</protein>
<reference evidence="9 10" key="1">
    <citation type="submission" date="2020-03" db="EMBL/GenBank/DDBJ databases">
        <title>Genomic Encyclopedia of Type Strains, Phase IV (KMG-IV): sequencing the most valuable type-strain genomes for metagenomic binning, comparative biology and taxonomic classification.</title>
        <authorList>
            <person name="Goeker M."/>
        </authorList>
    </citation>
    <scope>NUCLEOTIDE SEQUENCE [LARGE SCALE GENOMIC DNA]</scope>
    <source>
        <strain evidence="9 10">DSM 5718</strain>
    </source>
</reference>
<dbReference type="Proteomes" id="UP000537126">
    <property type="component" value="Unassembled WGS sequence"/>
</dbReference>
<dbReference type="AlphaFoldDB" id="A0A846MNF3"/>
<evidence type="ECO:0000256" key="8">
    <source>
        <dbReference type="SAM" id="SignalP"/>
    </source>
</evidence>
<organism evidence="9 10">
    <name type="scientific">Thermonema lapsum</name>
    <dbReference type="NCBI Taxonomy" id="28195"/>
    <lineage>
        <taxon>Bacteria</taxon>
        <taxon>Pseudomonadati</taxon>
        <taxon>Bacteroidota</taxon>
        <taxon>Cytophagia</taxon>
        <taxon>Cytophagales</taxon>
        <taxon>Thermonemataceae</taxon>
        <taxon>Thermonema</taxon>
    </lineage>
</organism>
<feature type="signal peptide" evidence="8">
    <location>
        <begin position="1"/>
        <end position="20"/>
    </location>
</feature>
<dbReference type="CDD" id="cd04701">
    <property type="entry name" value="Asparaginase_2"/>
    <property type="match status" value="1"/>
</dbReference>
<sequence>MRTFLLITLCMLLLAAASYAQSPIAIVVHGGAGTISRDRMTPELEKAYRQKLEEALRKGYEILQNGGSSLDAIEASIQVLEESPLFNAGRGAVFTDAGTNELDASIMDGKTLNAGAVAGVRRIKSPIKAARAVMERSPHVMMTGEGAEAFARSVGLEMVKPDYFKDEKRYQQYLRAKQKSGKQSLDYEEIEKHGTVGCVALDKQGNLAAGTSTGGMMLKRFGRVGDSPIIGAGTYADNEACGVSATGWGEFFIRLAVAHDIVALMKYKGLGVQEAAQAVIDKVGQLGGDGGVIAMDRQGNIAMPFNTKGMYRGYIDTQGQLKVMIYDDEQ</sequence>
<evidence type="ECO:0000256" key="3">
    <source>
        <dbReference type="ARBA" id="ARBA00022813"/>
    </source>
</evidence>
<accession>A0A846MNF3</accession>
<evidence type="ECO:0000256" key="7">
    <source>
        <dbReference type="PIRSR" id="PIRSR600246-3"/>
    </source>
</evidence>
<dbReference type="PANTHER" id="PTHR10188:SF6">
    <property type="entry name" value="N(4)-(BETA-N-ACETYLGLUCOSAMINYL)-L-ASPARAGINASE"/>
    <property type="match status" value="1"/>
</dbReference>
<dbReference type="InterPro" id="IPR029055">
    <property type="entry name" value="Ntn_hydrolases_N"/>
</dbReference>
<feature type="active site" description="Nucleophile" evidence="5">
    <location>
        <position position="195"/>
    </location>
</feature>
<keyword evidence="10" id="KW-1185">Reference proteome</keyword>
<evidence type="ECO:0000313" key="9">
    <source>
        <dbReference type="EMBL" id="NIK72999.1"/>
    </source>
</evidence>
<keyword evidence="1" id="KW-0645">Protease</keyword>